<reference evidence="1" key="1">
    <citation type="submission" date="2020-02" db="EMBL/GenBank/DDBJ databases">
        <authorList>
            <person name="Meier V. D."/>
        </authorList>
    </citation>
    <scope>NUCLEOTIDE SEQUENCE</scope>
    <source>
        <strain evidence="1">AVDCRST_MAG03</strain>
    </source>
</reference>
<name>A0A6J4P290_9ACTN</name>
<feature type="non-terminal residue" evidence="1">
    <location>
        <position position="75"/>
    </location>
</feature>
<proteinExistence type="predicted"/>
<dbReference type="AlphaFoldDB" id="A0A6J4P290"/>
<evidence type="ECO:0000313" key="1">
    <source>
        <dbReference type="EMBL" id="CAA9404320.1"/>
    </source>
</evidence>
<gene>
    <name evidence="1" type="ORF">AVDCRST_MAG03-1435</name>
</gene>
<dbReference type="EMBL" id="CADCUT010000085">
    <property type="protein sequence ID" value="CAA9404320.1"/>
    <property type="molecule type" value="Genomic_DNA"/>
</dbReference>
<sequence>AQRRFPTRRLRWQLRPFLPCWVRFHVHHRGLYGGWVCARLAGRDVAALFAARDADRVRGRPLLPVHGVEAGGGRL</sequence>
<protein>
    <submittedName>
        <fullName evidence="1">Uncharacterized protein</fullName>
    </submittedName>
</protein>
<feature type="non-terminal residue" evidence="1">
    <location>
        <position position="1"/>
    </location>
</feature>
<organism evidence="1">
    <name type="scientific">uncultured Rubrobacteraceae bacterium</name>
    <dbReference type="NCBI Taxonomy" id="349277"/>
    <lineage>
        <taxon>Bacteria</taxon>
        <taxon>Bacillati</taxon>
        <taxon>Actinomycetota</taxon>
        <taxon>Rubrobacteria</taxon>
        <taxon>Rubrobacterales</taxon>
        <taxon>Rubrobacteraceae</taxon>
        <taxon>environmental samples</taxon>
    </lineage>
</organism>
<accession>A0A6J4P290</accession>